<feature type="domain" description="hAT-like transposase RNase-H fold" evidence="2">
    <location>
        <begin position="171"/>
        <end position="271"/>
    </location>
</feature>
<evidence type="ECO:0000259" key="2">
    <source>
        <dbReference type="Pfam" id="PF14372"/>
    </source>
</evidence>
<dbReference type="AlphaFoldDB" id="A0A5N6NRH1"/>
<accession>A0A5N6NRH1</accession>
<evidence type="ECO:0000313" key="3">
    <source>
        <dbReference type="EMBL" id="KAD4982842.1"/>
    </source>
</evidence>
<dbReference type="Pfam" id="PF14372">
    <property type="entry name" value="hAT-like_RNase-H"/>
    <property type="match status" value="1"/>
</dbReference>
<sequence>MSKMAHGVRARKQWMLPPLVGNRIVVPHGPVITPSLTSLAGRADEKRQELQSDLIHDPLIPVVYGKHVTIHPSEQFTTIQQSEGISDLIGDVKVEDTRRPNCVDSKAAPHFSYSIGHEPLTDDGPKFKEVFVNYADREPSYKTLLSVDDWKKVEDVCSFLVLFNEATKLISGSEYPTSNLFLSELYGIKETLDSVTLNEDYCMKDMVEAMKIKSDKYWGSCNLLISVGAVLDPRYKMKLIEFAFNLIYSNDRALEEILFVRDSLDELFKEYVESYKESNIDSSKSANVVNGPSGSGNESGSSFRASRFGKDVKTGSAKYHQHIRSVDCVESENDDVEMLSCLEESELLHLKFGTSVILHLDNFDDI</sequence>
<proteinExistence type="predicted"/>
<dbReference type="PANTHER" id="PTHR23272">
    <property type="entry name" value="BED FINGER-RELATED"/>
    <property type="match status" value="1"/>
</dbReference>
<name>A0A5N6NRH1_9ASTR</name>
<dbReference type="InterPro" id="IPR012337">
    <property type="entry name" value="RNaseH-like_sf"/>
</dbReference>
<keyword evidence="4" id="KW-1185">Reference proteome</keyword>
<dbReference type="OrthoDB" id="2610923at2759"/>
<gene>
    <name evidence="3" type="ORF">E3N88_19513</name>
</gene>
<dbReference type="InterPro" id="IPR025525">
    <property type="entry name" value="hAT-like_transposase_RNase-H"/>
</dbReference>
<dbReference type="EMBL" id="SZYD01000010">
    <property type="protein sequence ID" value="KAD4982842.1"/>
    <property type="molecule type" value="Genomic_DNA"/>
</dbReference>
<organism evidence="3 4">
    <name type="scientific">Mikania micrantha</name>
    <name type="common">bitter vine</name>
    <dbReference type="NCBI Taxonomy" id="192012"/>
    <lineage>
        <taxon>Eukaryota</taxon>
        <taxon>Viridiplantae</taxon>
        <taxon>Streptophyta</taxon>
        <taxon>Embryophyta</taxon>
        <taxon>Tracheophyta</taxon>
        <taxon>Spermatophyta</taxon>
        <taxon>Magnoliopsida</taxon>
        <taxon>eudicotyledons</taxon>
        <taxon>Gunneridae</taxon>
        <taxon>Pentapetalae</taxon>
        <taxon>asterids</taxon>
        <taxon>campanulids</taxon>
        <taxon>Asterales</taxon>
        <taxon>Asteraceae</taxon>
        <taxon>Asteroideae</taxon>
        <taxon>Heliantheae alliance</taxon>
        <taxon>Eupatorieae</taxon>
        <taxon>Mikania</taxon>
    </lineage>
</organism>
<protein>
    <recommendedName>
        <fullName evidence="2">hAT-like transposase RNase-H fold domain-containing protein</fullName>
    </recommendedName>
</protein>
<feature type="compositionally biased region" description="Low complexity" evidence="1">
    <location>
        <begin position="285"/>
        <end position="302"/>
    </location>
</feature>
<dbReference type="PANTHER" id="PTHR23272:SF182">
    <property type="entry name" value="OS09G0381850 PROTEIN"/>
    <property type="match status" value="1"/>
</dbReference>
<dbReference type="SUPFAM" id="SSF53098">
    <property type="entry name" value="Ribonuclease H-like"/>
    <property type="match status" value="1"/>
</dbReference>
<evidence type="ECO:0000313" key="4">
    <source>
        <dbReference type="Proteomes" id="UP000326396"/>
    </source>
</evidence>
<evidence type="ECO:0000256" key="1">
    <source>
        <dbReference type="SAM" id="MobiDB-lite"/>
    </source>
</evidence>
<reference evidence="3 4" key="1">
    <citation type="submission" date="2019-05" db="EMBL/GenBank/DDBJ databases">
        <title>Mikania micrantha, genome provides insights into the molecular mechanism of rapid growth.</title>
        <authorList>
            <person name="Liu B."/>
        </authorList>
    </citation>
    <scope>NUCLEOTIDE SEQUENCE [LARGE SCALE GENOMIC DNA]</scope>
    <source>
        <strain evidence="3">NLD-2019</strain>
        <tissue evidence="3">Leaf</tissue>
    </source>
</reference>
<dbReference type="Proteomes" id="UP000326396">
    <property type="component" value="Linkage Group LG18"/>
</dbReference>
<feature type="region of interest" description="Disordered" evidence="1">
    <location>
        <begin position="284"/>
        <end position="304"/>
    </location>
</feature>
<comment type="caution">
    <text evidence="3">The sequence shown here is derived from an EMBL/GenBank/DDBJ whole genome shotgun (WGS) entry which is preliminary data.</text>
</comment>
<dbReference type="GO" id="GO:0003677">
    <property type="term" value="F:DNA binding"/>
    <property type="evidence" value="ECO:0007669"/>
    <property type="project" value="InterPro"/>
</dbReference>